<keyword evidence="3" id="KW-0677">Repeat</keyword>
<dbReference type="PANTHER" id="PTHR24113">
    <property type="entry name" value="RAN GTPASE-ACTIVATING PROTEIN 1"/>
    <property type="match status" value="1"/>
</dbReference>
<evidence type="ECO:0000256" key="1">
    <source>
        <dbReference type="ARBA" id="ARBA00022468"/>
    </source>
</evidence>
<dbReference type="RefSeq" id="XP_005838106.1">
    <property type="nucleotide sequence ID" value="XM_005838049.1"/>
</dbReference>
<reference evidence="5" key="3">
    <citation type="submission" date="2016-03" db="UniProtKB">
        <authorList>
            <consortium name="EnsemblProtists"/>
        </authorList>
    </citation>
    <scope>IDENTIFICATION</scope>
</reference>
<dbReference type="GO" id="GO:0005096">
    <property type="term" value="F:GTPase activator activity"/>
    <property type="evidence" value="ECO:0007669"/>
    <property type="project" value="UniProtKB-KW"/>
</dbReference>
<sequence length="497" mass="54543">MGVASLSAVEQEVLLAILQDLRVLRPMHLCRQVSKAWMASIDVRRTSLHIASLPAWSEGVGSGFVRFLQRLRKLEALQFSPSFSLRDVTFQPCHGCEVTRNLQHTETDACYSKESVRSYSKSREIVTRDLQLCCSRCLGDMARATLAVSCRASVSSSNLRRVLEAIATCSSFRVPALTSLDFTGCTFDPDGIAMLTSAMREGGMPLLRSLCLERRVPSESRGQGAYWDGPLEELHLSLAADDFASDPLRWNEVLARVIGSCPSLTSLHFSEESLEQPAAYELPRAISSLHRLQTLRVHNCKRLEELSHQLLEDLNGCPSLTSLELRQNNLASLFCFSLKDQLQSGSALNLTRLDLKSNKLSQEGTQVLMSALQTHCPGQRGAKSLAEALVGNSSAGSLAVLNVSNNALDPPGLSSPPLPDAYDLPDAQAWLALAERLAPATEFEVYAFGEGLGRGEKEEEAALSLRVLNVSHNNIGRGEEEEVADFSWLRMLLRACR</sequence>
<dbReference type="GeneID" id="17307951"/>
<dbReference type="GO" id="GO:0005634">
    <property type="term" value="C:nucleus"/>
    <property type="evidence" value="ECO:0007669"/>
    <property type="project" value="TreeGrafter"/>
</dbReference>
<dbReference type="Proteomes" id="UP000011087">
    <property type="component" value="Unassembled WGS sequence"/>
</dbReference>
<organism evidence="4">
    <name type="scientific">Guillardia theta (strain CCMP2712)</name>
    <name type="common">Cryptophyte</name>
    <dbReference type="NCBI Taxonomy" id="905079"/>
    <lineage>
        <taxon>Eukaryota</taxon>
        <taxon>Cryptophyceae</taxon>
        <taxon>Pyrenomonadales</taxon>
        <taxon>Geminigeraceae</taxon>
        <taxon>Guillardia</taxon>
    </lineage>
</organism>
<dbReference type="AlphaFoldDB" id="L1JRD2"/>
<keyword evidence="6" id="KW-1185">Reference proteome</keyword>
<dbReference type="GO" id="GO:0048471">
    <property type="term" value="C:perinuclear region of cytoplasm"/>
    <property type="evidence" value="ECO:0007669"/>
    <property type="project" value="TreeGrafter"/>
</dbReference>
<proteinExistence type="predicted"/>
<keyword evidence="1" id="KW-0343">GTPase activation</keyword>
<evidence type="ECO:0008006" key="7">
    <source>
        <dbReference type="Google" id="ProtNLM"/>
    </source>
</evidence>
<dbReference type="PaxDb" id="55529-EKX51126"/>
<dbReference type="EMBL" id="JH992976">
    <property type="protein sequence ID" value="EKX51126.1"/>
    <property type="molecule type" value="Genomic_DNA"/>
</dbReference>
<dbReference type="GO" id="GO:0031267">
    <property type="term" value="F:small GTPase binding"/>
    <property type="evidence" value="ECO:0007669"/>
    <property type="project" value="TreeGrafter"/>
</dbReference>
<evidence type="ECO:0000256" key="3">
    <source>
        <dbReference type="ARBA" id="ARBA00022737"/>
    </source>
</evidence>
<dbReference type="HOGENOM" id="CLU_549147_0_0_1"/>
<dbReference type="Pfam" id="PF13516">
    <property type="entry name" value="LRR_6"/>
    <property type="match status" value="2"/>
</dbReference>
<dbReference type="KEGG" id="gtt:GUITHDRAFT_134642"/>
<evidence type="ECO:0000256" key="2">
    <source>
        <dbReference type="ARBA" id="ARBA00022614"/>
    </source>
</evidence>
<dbReference type="Gene3D" id="3.80.10.10">
    <property type="entry name" value="Ribonuclease Inhibitor"/>
    <property type="match status" value="1"/>
</dbReference>
<dbReference type="SUPFAM" id="SSF52047">
    <property type="entry name" value="RNI-like"/>
    <property type="match status" value="1"/>
</dbReference>
<evidence type="ECO:0000313" key="5">
    <source>
        <dbReference type="EnsemblProtists" id="EKX51126"/>
    </source>
</evidence>
<dbReference type="InterPro" id="IPR001611">
    <property type="entry name" value="Leu-rich_rpt"/>
</dbReference>
<evidence type="ECO:0000313" key="4">
    <source>
        <dbReference type="EMBL" id="EKX51126.1"/>
    </source>
</evidence>
<reference evidence="4 6" key="1">
    <citation type="journal article" date="2012" name="Nature">
        <title>Algal genomes reveal evolutionary mosaicism and the fate of nucleomorphs.</title>
        <authorList>
            <consortium name="DOE Joint Genome Institute"/>
            <person name="Curtis B.A."/>
            <person name="Tanifuji G."/>
            <person name="Burki F."/>
            <person name="Gruber A."/>
            <person name="Irimia M."/>
            <person name="Maruyama S."/>
            <person name="Arias M.C."/>
            <person name="Ball S.G."/>
            <person name="Gile G.H."/>
            <person name="Hirakawa Y."/>
            <person name="Hopkins J.F."/>
            <person name="Kuo A."/>
            <person name="Rensing S.A."/>
            <person name="Schmutz J."/>
            <person name="Symeonidi A."/>
            <person name="Elias M."/>
            <person name="Eveleigh R.J."/>
            <person name="Herman E.K."/>
            <person name="Klute M.J."/>
            <person name="Nakayama T."/>
            <person name="Obornik M."/>
            <person name="Reyes-Prieto A."/>
            <person name="Armbrust E.V."/>
            <person name="Aves S.J."/>
            <person name="Beiko R.G."/>
            <person name="Coutinho P."/>
            <person name="Dacks J.B."/>
            <person name="Durnford D.G."/>
            <person name="Fast N.M."/>
            <person name="Green B.R."/>
            <person name="Grisdale C.J."/>
            <person name="Hempel F."/>
            <person name="Henrissat B."/>
            <person name="Hoppner M.P."/>
            <person name="Ishida K."/>
            <person name="Kim E."/>
            <person name="Koreny L."/>
            <person name="Kroth P.G."/>
            <person name="Liu Y."/>
            <person name="Malik S.B."/>
            <person name="Maier U.G."/>
            <person name="McRose D."/>
            <person name="Mock T."/>
            <person name="Neilson J.A."/>
            <person name="Onodera N.T."/>
            <person name="Poole A.M."/>
            <person name="Pritham E.J."/>
            <person name="Richards T.A."/>
            <person name="Rocap G."/>
            <person name="Roy S.W."/>
            <person name="Sarai C."/>
            <person name="Schaack S."/>
            <person name="Shirato S."/>
            <person name="Slamovits C.H."/>
            <person name="Spencer D.F."/>
            <person name="Suzuki S."/>
            <person name="Worden A.Z."/>
            <person name="Zauner S."/>
            <person name="Barry K."/>
            <person name="Bell C."/>
            <person name="Bharti A.K."/>
            <person name="Crow J.A."/>
            <person name="Grimwood J."/>
            <person name="Kramer R."/>
            <person name="Lindquist E."/>
            <person name="Lucas S."/>
            <person name="Salamov A."/>
            <person name="McFadden G.I."/>
            <person name="Lane C.E."/>
            <person name="Keeling P.J."/>
            <person name="Gray M.W."/>
            <person name="Grigoriev I.V."/>
            <person name="Archibald J.M."/>
        </authorList>
    </citation>
    <scope>NUCLEOTIDE SEQUENCE</scope>
    <source>
        <strain evidence="4 6">CCMP2712</strain>
    </source>
</reference>
<dbReference type="GO" id="GO:0005829">
    <property type="term" value="C:cytosol"/>
    <property type="evidence" value="ECO:0007669"/>
    <property type="project" value="TreeGrafter"/>
</dbReference>
<keyword evidence="2" id="KW-0433">Leucine-rich repeat</keyword>
<dbReference type="InterPro" id="IPR027038">
    <property type="entry name" value="RanGap"/>
</dbReference>
<dbReference type="PANTHER" id="PTHR24113:SF12">
    <property type="entry name" value="RAN GTPASE-ACTIVATING PROTEIN 1"/>
    <property type="match status" value="1"/>
</dbReference>
<accession>L1JRD2</accession>
<name>L1JRD2_GUITC</name>
<gene>
    <name evidence="4" type="ORF">GUITHDRAFT_134642</name>
</gene>
<dbReference type="EnsemblProtists" id="EKX51126">
    <property type="protein sequence ID" value="EKX51126"/>
    <property type="gene ID" value="GUITHDRAFT_134642"/>
</dbReference>
<protein>
    <recommendedName>
        <fullName evidence="7">F-box domain-containing protein</fullName>
    </recommendedName>
</protein>
<dbReference type="GO" id="GO:0006913">
    <property type="term" value="P:nucleocytoplasmic transport"/>
    <property type="evidence" value="ECO:0007669"/>
    <property type="project" value="TreeGrafter"/>
</dbReference>
<dbReference type="InterPro" id="IPR032675">
    <property type="entry name" value="LRR_dom_sf"/>
</dbReference>
<reference evidence="6" key="2">
    <citation type="submission" date="2012-11" db="EMBL/GenBank/DDBJ databases">
        <authorList>
            <person name="Kuo A."/>
            <person name="Curtis B.A."/>
            <person name="Tanifuji G."/>
            <person name="Burki F."/>
            <person name="Gruber A."/>
            <person name="Irimia M."/>
            <person name="Maruyama S."/>
            <person name="Arias M.C."/>
            <person name="Ball S.G."/>
            <person name="Gile G.H."/>
            <person name="Hirakawa Y."/>
            <person name="Hopkins J.F."/>
            <person name="Rensing S.A."/>
            <person name="Schmutz J."/>
            <person name="Symeonidi A."/>
            <person name="Elias M."/>
            <person name="Eveleigh R.J."/>
            <person name="Herman E.K."/>
            <person name="Klute M.J."/>
            <person name="Nakayama T."/>
            <person name="Obornik M."/>
            <person name="Reyes-Prieto A."/>
            <person name="Armbrust E.V."/>
            <person name="Aves S.J."/>
            <person name="Beiko R.G."/>
            <person name="Coutinho P."/>
            <person name="Dacks J.B."/>
            <person name="Durnford D.G."/>
            <person name="Fast N.M."/>
            <person name="Green B.R."/>
            <person name="Grisdale C."/>
            <person name="Hempe F."/>
            <person name="Henrissat B."/>
            <person name="Hoppner M.P."/>
            <person name="Ishida K.-I."/>
            <person name="Kim E."/>
            <person name="Koreny L."/>
            <person name="Kroth P.G."/>
            <person name="Liu Y."/>
            <person name="Malik S.-B."/>
            <person name="Maier U.G."/>
            <person name="McRose D."/>
            <person name="Mock T."/>
            <person name="Neilson J.A."/>
            <person name="Onodera N.T."/>
            <person name="Poole A.M."/>
            <person name="Pritham E.J."/>
            <person name="Richards T.A."/>
            <person name="Rocap G."/>
            <person name="Roy S.W."/>
            <person name="Sarai C."/>
            <person name="Schaack S."/>
            <person name="Shirato S."/>
            <person name="Slamovits C.H."/>
            <person name="Spencer D.F."/>
            <person name="Suzuki S."/>
            <person name="Worden A.Z."/>
            <person name="Zauner S."/>
            <person name="Barry K."/>
            <person name="Bell C."/>
            <person name="Bharti A.K."/>
            <person name="Crow J.A."/>
            <person name="Grimwood J."/>
            <person name="Kramer R."/>
            <person name="Lindquist E."/>
            <person name="Lucas S."/>
            <person name="Salamov A."/>
            <person name="McFadden G.I."/>
            <person name="Lane C.E."/>
            <person name="Keeling P.J."/>
            <person name="Gray M.W."/>
            <person name="Grigoriev I.V."/>
            <person name="Archibald J.M."/>
        </authorList>
    </citation>
    <scope>NUCLEOTIDE SEQUENCE</scope>
    <source>
        <strain evidence="6">CCMP2712</strain>
    </source>
</reference>
<evidence type="ECO:0000313" key="6">
    <source>
        <dbReference type="Proteomes" id="UP000011087"/>
    </source>
</evidence>